<dbReference type="EMBL" id="CP048029">
    <property type="protein sequence ID" value="QIK38602.1"/>
    <property type="molecule type" value="Genomic_DNA"/>
</dbReference>
<evidence type="ECO:0000313" key="2">
    <source>
        <dbReference type="EMBL" id="QIK38602.1"/>
    </source>
</evidence>
<keyword evidence="1" id="KW-0472">Membrane</keyword>
<name>A0A6G7VF73_9GAMM</name>
<reference evidence="3" key="1">
    <citation type="submission" date="2020-01" db="EMBL/GenBank/DDBJ databases">
        <title>Caldichromatium gen. nov., sp. nov., a thermophilic purple sulfur bacterium member of the family Chromatiaceae isolated from Nakabusa hot spring, Japan.</title>
        <authorList>
            <person name="Saini M.K."/>
            <person name="Hanada S."/>
            <person name="Tank M."/>
        </authorList>
    </citation>
    <scope>NUCLEOTIDE SEQUENCE [LARGE SCALE GENOMIC DNA]</scope>
    <source>
        <strain evidence="3">No.7</strain>
    </source>
</reference>
<keyword evidence="1" id="KW-0812">Transmembrane</keyword>
<sequence>MIGGDSSSTTTPVYQSSPHSWLKGIAYVLMVAFGGALLAILGLWLYLNMIRQFNPDKGGAGWINLREVLDLLIADWSASGAWTGRSINFNQGGLSNPNISAVLNVALWIGLSSLLTLVTQRARRSTCTYRTLCIAFILAGWLALDLRWQFDLCNRAQRSIGLYAGVTEPERQAVGPDRAFYPFIRDVLAHLPPQPARIFIITEQPASALVGRVRYHMLPHITSLGLTSLPHLTQSRSNDYVLVITPVQQVRYDQARKRLIDGQTEWPVEPVFNSRLGSLFRVQVDGL</sequence>
<dbReference type="Proteomes" id="UP000502699">
    <property type="component" value="Chromosome"/>
</dbReference>
<keyword evidence="1" id="KW-1133">Transmembrane helix</keyword>
<dbReference type="RefSeq" id="WP_166271442.1">
    <property type="nucleotide sequence ID" value="NZ_CP048029.1"/>
</dbReference>
<feature type="transmembrane region" description="Helical" evidence="1">
    <location>
        <begin position="25"/>
        <end position="47"/>
    </location>
</feature>
<evidence type="ECO:0000256" key="1">
    <source>
        <dbReference type="SAM" id="Phobius"/>
    </source>
</evidence>
<accession>A0A6G7VF73</accession>
<protein>
    <submittedName>
        <fullName evidence="2">Uncharacterized protein</fullName>
    </submittedName>
</protein>
<feature type="transmembrane region" description="Helical" evidence="1">
    <location>
        <begin position="131"/>
        <end position="150"/>
    </location>
</feature>
<gene>
    <name evidence="2" type="ORF">GWK36_12115</name>
</gene>
<dbReference type="KEGG" id="cjap:GWK36_12115"/>
<evidence type="ECO:0000313" key="3">
    <source>
        <dbReference type="Proteomes" id="UP000502699"/>
    </source>
</evidence>
<proteinExistence type="predicted"/>
<keyword evidence="3" id="KW-1185">Reference proteome</keyword>
<organism evidence="2 3">
    <name type="scientific">Caldichromatium japonicum</name>
    <dbReference type="NCBI Taxonomy" id="2699430"/>
    <lineage>
        <taxon>Bacteria</taxon>
        <taxon>Pseudomonadati</taxon>
        <taxon>Pseudomonadota</taxon>
        <taxon>Gammaproteobacteria</taxon>
        <taxon>Chromatiales</taxon>
        <taxon>Chromatiaceae</taxon>
        <taxon>Caldichromatium</taxon>
    </lineage>
</organism>
<dbReference type="AlphaFoldDB" id="A0A6G7VF73"/>